<keyword evidence="1" id="KW-0479">Metal-binding</keyword>
<evidence type="ECO:0000313" key="3">
    <source>
        <dbReference type="Proteomes" id="UP000504604"/>
    </source>
</evidence>
<dbReference type="KEGG" id="sind:110012615"/>
<dbReference type="PANTHER" id="PTHR34222:SF99">
    <property type="entry name" value="PROTEIN, PUTATIVE-RELATED"/>
    <property type="match status" value="1"/>
</dbReference>
<evidence type="ECO:0000313" key="4">
    <source>
        <dbReference type="RefSeq" id="XP_020552633.1"/>
    </source>
</evidence>
<keyword evidence="3" id="KW-1185">Reference proteome</keyword>
<proteinExistence type="predicted"/>
<dbReference type="GeneID" id="110012615"/>
<dbReference type="InterPro" id="IPR001878">
    <property type="entry name" value="Znf_CCHC"/>
</dbReference>
<organism evidence="3 4">
    <name type="scientific">Sesamum indicum</name>
    <name type="common">Oriental sesame</name>
    <name type="synonym">Sesamum orientale</name>
    <dbReference type="NCBI Taxonomy" id="4182"/>
    <lineage>
        <taxon>Eukaryota</taxon>
        <taxon>Viridiplantae</taxon>
        <taxon>Streptophyta</taxon>
        <taxon>Embryophyta</taxon>
        <taxon>Tracheophyta</taxon>
        <taxon>Spermatophyta</taxon>
        <taxon>Magnoliopsida</taxon>
        <taxon>eudicotyledons</taxon>
        <taxon>Gunneridae</taxon>
        <taxon>Pentapetalae</taxon>
        <taxon>asterids</taxon>
        <taxon>lamiids</taxon>
        <taxon>Lamiales</taxon>
        <taxon>Pedaliaceae</taxon>
        <taxon>Sesamum</taxon>
    </lineage>
</organism>
<evidence type="ECO:0000259" key="2">
    <source>
        <dbReference type="PROSITE" id="PS50158"/>
    </source>
</evidence>
<name>A0A8M8V0L8_SESIN</name>
<keyword evidence="1" id="KW-0862">Zinc</keyword>
<dbReference type="AlphaFoldDB" id="A0A8M8V0L8"/>
<dbReference type="PROSITE" id="PS50158">
    <property type="entry name" value="ZF_CCHC"/>
    <property type="match status" value="1"/>
</dbReference>
<reference evidence="4" key="1">
    <citation type="submission" date="2025-08" db="UniProtKB">
        <authorList>
            <consortium name="RefSeq"/>
        </authorList>
    </citation>
    <scope>IDENTIFICATION</scope>
</reference>
<dbReference type="GO" id="GO:0008270">
    <property type="term" value="F:zinc ion binding"/>
    <property type="evidence" value="ECO:0007669"/>
    <property type="project" value="UniProtKB-KW"/>
</dbReference>
<sequence>MAEDPEILKLQLGDNPGLSLVTTLLDGSNFLSWMEPFSDSNKAYSMVLRVEKQSEVNSGQAYTTPNMAMQAFKKLDFSRNFQKRKVVVDKKSLICKHCGKSGHLKEGCFEIIGYPEWYKTFLDQKKTNTLTGNRIAVALKTEGERANSTMDDKSVTELVRIEFHKLVEGLKSQNSAGSHD</sequence>
<dbReference type="PANTHER" id="PTHR34222">
    <property type="entry name" value="GAG_PRE-INTEGRS DOMAIN-CONTAINING PROTEIN"/>
    <property type="match status" value="1"/>
</dbReference>
<dbReference type="GO" id="GO:0003676">
    <property type="term" value="F:nucleic acid binding"/>
    <property type="evidence" value="ECO:0007669"/>
    <property type="project" value="InterPro"/>
</dbReference>
<dbReference type="Proteomes" id="UP000504604">
    <property type="component" value="Linkage group LG9"/>
</dbReference>
<dbReference type="OrthoDB" id="914060at2759"/>
<feature type="domain" description="CCHC-type" evidence="2">
    <location>
        <begin position="95"/>
        <end position="108"/>
    </location>
</feature>
<protein>
    <submittedName>
        <fullName evidence="4">Uncharacterized protein LOC110012615</fullName>
    </submittedName>
</protein>
<accession>A0A8M8V0L8</accession>
<dbReference type="RefSeq" id="XP_020552633.1">
    <property type="nucleotide sequence ID" value="XM_020696974.1"/>
</dbReference>
<evidence type="ECO:0000256" key="1">
    <source>
        <dbReference type="PROSITE-ProRule" id="PRU00047"/>
    </source>
</evidence>
<keyword evidence="1" id="KW-0863">Zinc-finger</keyword>
<gene>
    <name evidence="4" type="primary">LOC110012615</name>
</gene>